<accession>A0A5A8CGF5</accession>
<feature type="domain" description="Disease resistance R13L4/SHOC-2-like LRR" evidence="4">
    <location>
        <begin position="119"/>
        <end position="226"/>
    </location>
</feature>
<organism evidence="5 6">
    <name type="scientific">Cafeteria roenbergensis</name>
    <name type="common">Marine flagellate</name>
    <dbReference type="NCBI Taxonomy" id="33653"/>
    <lineage>
        <taxon>Eukaryota</taxon>
        <taxon>Sar</taxon>
        <taxon>Stramenopiles</taxon>
        <taxon>Bigyra</taxon>
        <taxon>Opalozoa</taxon>
        <taxon>Bicosoecida</taxon>
        <taxon>Cafeteriaceae</taxon>
        <taxon>Cafeteria</taxon>
    </lineage>
</organism>
<evidence type="ECO:0000259" key="4">
    <source>
        <dbReference type="Pfam" id="PF23598"/>
    </source>
</evidence>
<dbReference type="EMBL" id="VLTL01000216">
    <property type="protein sequence ID" value="KAA0151654.1"/>
    <property type="molecule type" value="Genomic_DNA"/>
</dbReference>
<dbReference type="InterPro" id="IPR003591">
    <property type="entry name" value="Leu-rich_rpt_typical-subtyp"/>
</dbReference>
<comment type="caution">
    <text evidence="5">The sequence shown here is derived from an EMBL/GenBank/DDBJ whole genome shotgun (WGS) entry which is preliminary data.</text>
</comment>
<dbReference type="PROSITE" id="PS51450">
    <property type="entry name" value="LRR"/>
    <property type="match status" value="1"/>
</dbReference>
<dbReference type="SMART" id="SM00369">
    <property type="entry name" value="LRR_TYP"/>
    <property type="match status" value="10"/>
</dbReference>
<dbReference type="Pfam" id="PF23598">
    <property type="entry name" value="LRR_14"/>
    <property type="match status" value="1"/>
</dbReference>
<sequence length="577" mass="61400">MGAQQSLQRYQDRRTLEAAAEGRLDGIAVSRDLFEARGLGLIGLPSGLVARMSDVSTVDVSENRFETLPAQICTLSGVKTFLAHDNSLRELPRAFGDLFSLEHLDLSRNALAGSLPPMVGSLKQLRELRLQQNKLTELPDNIGDLVRLERLALDHNNLDSLPSSFTTLTSLRDLGISYNVLTSTHEHLDRLTALTRLDLAFNRLTAVPSLEQLTALRTLALESNRLREGAGAAAARVAERAAAAAAADAEVDGELLVDPVHDPRVARVRAGAKVGGRVVTSHQIVVGLASAGSASKEDWAPIDQLRRAQQLATQLSRQQMARMDDEAEEEGVGGGAPSLEAVTAATRARAMSSAREQSAAARRSVPDSARAAPPGGAAGRGEGADDDGDEDDDIDSSQVQLPRLVTLGLSKAGLRHLPAAFGSFASLTALDLSNNRHLKSLPEGLCKGMPRLDTLLLRGCALESLPTSLGRLSSLTCLHVQLNKLTVLPPSLGRLRQLTELDASGNAKLIDLPEQLAQGCVRLRVLRLGECSALRIPDNLGDAGALEEITVAARQVAVAPIAVREVLESGRVRVTLS</sequence>
<dbReference type="InterPro" id="IPR001611">
    <property type="entry name" value="Leu-rich_rpt"/>
</dbReference>
<evidence type="ECO:0000256" key="2">
    <source>
        <dbReference type="ARBA" id="ARBA00022737"/>
    </source>
</evidence>
<keyword evidence="2" id="KW-0677">Repeat</keyword>
<protein>
    <recommendedName>
        <fullName evidence="4">Disease resistance R13L4/SHOC-2-like LRR domain-containing protein</fullName>
    </recommendedName>
</protein>
<gene>
    <name evidence="5" type="ORF">FNF28_07119</name>
</gene>
<dbReference type="GO" id="GO:0005737">
    <property type="term" value="C:cytoplasm"/>
    <property type="evidence" value="ECO:0007669"/>
    <property type="project" value="TreeGrafter"/>
</dbReference>
<dbReference type="AlphaFoldDB" id="A0A5A8CGF5"/>
<feature type="compositionally biased region" description="Acidic residues" evidence="3">
    <location>
        <begin position="384"/>
        <end position="395"/>
    </location>
</feature>
<dbReference type="SUPFAM" id="SSF52058">
    <property type="entry name" value="L domain-like"/>
    <property type="match status" value="2"/>
</dbReference>
<dbReference type="InterPro" id="IPR055414">
    <property type="entry name" value="LRR_R13L4/SHOC2-like"/>
</dbReference>
<evidence type="ECO:0000313" key="5">
    <source>
        <dbReference type="EMBL" id="KAA0151654.1"/>
    </source>
</evidence>
<dbReference type="InterPro" id="IPR032675">
    <property type="entry name" value="LRR_dom_sf"/>
</dbReference>
<name>A0A5A8CGF5_CAFRO</name>
<dbReference type="Pfam" id="PF13855">
    <property type="entry name" value="LRR_8"/>
    <property type="match status" value="1"/>
</dbReference>
<dbReference type="FunFam" id="3.80.10.10:FF:000383">
    <property type="entry name" value="Leucine-rich repeat receptor protein kinase EMS1"/>
    <property type="match status" value="1"/>
</dbReference>
<evidence type="ECO:0000313" key="6">
    <source>
        <dbReference type="Proteomes" id="UP000324907"/>
    </source>
</evidence>
<dbReference type="Gene3D" id="3.80.10.10">
    <property type="entry name" value="Ribonuclease Inhibitor"/>
    <property type="match status" value="2"/>
</dbReference>
<keyword evidence="1" id="KW-0433">Leucine-rich repeat</keyword>
<dbReference type="Proteomes" id="UP000324907">
    <property type="component" value="Unassembled WGS sequence"/>
</dbReference>
<dbReference type="PANTHER" id="PTHR48051:SF54">
    <property type="entry name" value="LEUCINE-RICH REPEAT-CONTAINING PROTEIN"/>
    <property type="match status" value="1"/>
</dbReference>
<feature type="region of interest" description="Disordered" evidence="3">
    <location>
        <begin position="316"/>
        <end position="399"/>
    </location>
</feature>
<dbReference type="PANTHER" id="PTHR48051">
    <property type="match status" value="1"/>
</dbReference>
<feature type="compositionally biased region" description="Low complexity" evidence="3">
    <location>
        <begin position="341"/>
        <end position="375"/>
    </location>
</feature>
<reference evidence="5 6" key="1">
    <citation type="submission" date="2019-07" db="EMBL/GenBank/DDBJ databases">
        <title>Genomes of Cafeteria roenbergensis.</title>
        <authorList>
            <person name="Fischer M.G."/>
            <person name="Hackl T."/>
            <person name="Roman M."/>
        </authorList>
    </citation>
    <scope>NUCLEOTIDE SEQUENCE [LARGE SCALE GENOMIC DNA]</scope>
    <source>
        <strain evidence="5 6">RCC970-E3</strain>
    </source>
</reference>
<proteinExistence type="predicted"/>
<dbReference type="InterPro" id="IPR050216">
    <property type="entry name" value="LRR_domain-containing"/>
</dbReference>
<evidence type="ECO:0000256" key="3">
    <source>
        <dbReference type="SAM" id="MobiDB-lite"/>
    </source>
</evidence>
<evidence type="ECO:0000256" key="1">
    <source>
        <dbReference type="ARBA" id="ARBA00022614"/>
    </source>
</evidence>
<dbReference type="SMART" id="SM00364">
    <property type="entry name" value="LRR_BAC"/>
    <property type="match status" value="6"/>
</dbReference>